<protein>
    <submittedName>
        <fullName evidence="1">Uncharacterized protein</fullName>
    </submittedName>
</protein>
<gene>
    <name evidence="1" type="ORF">SAMN03080606_01445</name>
</gene>
<dbReference type="OrthoDB" id="1753480at2"/>
<dbReference type="STRING" id="1120976.SAMN03080606_01445"/>
<evidence type="ECO:0000313" key="2">
    <source>
        <dbReference type="Proteomes" id="UP000198636"/>
    </source>
</evidence>
<keyword evidence="2" id="KW-1185">Reference proteome</keyword>
<organism evidence="1 2">
    <name type="scientific">Alkaliphilus peptidifermentans DSM 18978</name>
    <dbReference type="NCBI Taxonomy" id="1120976"/>
    <lineage>
        <taxon>Bacteria</taxon>
        <taxon>Bacillati</taxon>
        <taxon>Bacillota</taxon>
        <taxon>Clostridia</taxon>
        <taxon>Peptostreptococcales</taxon>
        <taxon>Natronincolaceae</taxon>
        <taxon>Alkaliphilus</taxon>
    </lineage>
</organism>
<dbReference type="AlphaFoldDB" id="A0A1G5FJZ6"/>
<dbReference type="RefSeq" id="WP_091541669.1">
    <property type="nucleotide sequence ID" value="NZ_FMUS01000007.1"/>
</dbReference>
<proteinExistence type="predicted"/>
<dbReference type="Proteomes" id="UP000198636">
    <property type="component" value="Unassembled WGS sequence"/>
</dbReference>
<accession>A0A1G5FJZ6</accession>
<evidence type="ECO:0000313" key="1">
    <source>
        <dbReference type="EMBL" id="SCY39589.1"/>
    </source>
</evidence>
<reference evidence="1 2" key="1">
    <citation type="submission" date="2016-10" db="EMBL/GenBank/DDBJ databases">
        <authorList>
            <person name="de Groot N.N."/>
        </authorList>
    </citation>
    <scope>NUCLEOTIDE SEQUENCE [LARGE SCALE GENOMIC DNA]</scope>
    <source>
        <strain evidence="1 2">DSM 18978</strain>
    </source>
</reference>
<sequence>MPWKQGKIKLADGTTYPAELLIEKGKEVWNVKIQSDRGVVEEIDPDHFANKLKKSPEDVYPFTYELDN</sequence>
<name>A0A1G5FJZ6_9FIRM</name>
<dbReference type="EMBL" id="FMUS01000007">
    <property type="protein sequence ID" value="SCY39589.1"/>
    <property type="molecule type" value="Genomic_DNA"/>
</dbReference>